<dbReference type="InterPro" id="IPR004827">
    <property type="entry name" value="bZIP"/>
</dbReference>
<dbReference type="PROSITE" id="PS00036">
    <property type="entry name" value="BZIP_BASIC"/>
    <property type="match status" value="1"/>
</dbReference>
<feature type="compositionally biased region" description="Low complexity" evidence="1">
    <location>
        <begin position="248"/>
        <end position="264"/>
    </location>
</feature>
<proteinExistence type="predicted"/>
<accession>A0A1B6HP33</accession>
<feature type="compositionally biased region" description="Basic and acidic residues" evidence="1">
    <location>
        <begin position="272"/>
        <end position="282"/>
    </location>
</feature>
<feature type="domain" description="BZIP" evidence="2">
    <location>
        <begin position="277"/>
        <end position="335"/>
    </location>
</feature>
<name>A0A1B6HP33_9HEMI</name>
<dbReference type="GO" id="GO:0003700">
    <property type="term" value="F:DNA-binding transcription factor activity"/>
    <property type="evidence" value="ECO:0007669"/>
    <property type="project" value="InterPro"/>
</dbReference>
<reference evidence="3" key="1">
    <citation type="submission" date="2015-11" db="EMBL/GenBank/DDBJ databases">
        <title>De novo transcriptome assembly of four potential Pierce s Disease insect vectors from Arizona vineyards.</title>
        <authorList>
            <person name="Tassone E.E."/>
        </authorList>
    </citation>
    <scope>NUCLEOTIDE SEQUENCE</scope>
</reference>
<dbReference type="AlphaFoldDB" id="A0A1B6HP33"/>
<gene>
    <name evidence="3" type="ORF">g.23176</name>
</gene>
<sequence>MTRQSVIFKPTALKDPSTWEVPEPIIPGRCGMSVNEEKPQLTEQNSNLKTLQEDAPFEDRIKGLNDIDIHLKALTNLKLTLLDSYSANKNKNLITYDVDANKSEGISNKNFHDTSEIKSHEVHLEEKERAASYEVTLSGSVRAQLEEPNQTLHVLQPFPITPHEGHITAQELLSIFAVSYALNVSHVGNPTQIAGEINGGIRNEIPTKWKITDYYNINKEVDYESKFYIHKSMDLSMKTQLKFRDHASPAASSSSSNDGDSEASSLKRTKRNGSDDEQREKNNSSSRKSREKKARVEKENEKRCWELEKEHESLSRESEELRQTIEQLQEYHSTLLKEVRQRLWSVF</sequence>
<evidence type="ECO:0000256" key="1">
    <source>
        <dbReference type="SAM" id="MobiDB-lite"/>
    </source>
</evidence>
<dbReference type="InterPro" id="IPR046347">
    <property type="entry name" value="bZIP_sf"/>
</dbReference>
<protein>
    <recommendedName>
        <fullName evidence="2">BZIP domain-containing protein</fullName>
    </recommendedName>
</protein>
<dbReference type="PROSITE" id="PS50217">
    <property type="entry name" value="BZIP"/>
    <property type="match status" value="1"/>
</dbReference>
<dbReference type="GO" id="GO:0005634">
    <property type="term" value="C:nucleus"/>
    <property type="evidence" value="ECO:0007669"/>
    <property type="project" value="UniProtKB-ARBA"/>
</dbReference>
<feature type="region of interest" description="Disordered" evidence="1">
    <location>
        <begin position="246"/>
        <end position="302"/>
    </location>
</feature>
<dbReference type="Gene3D" id="1.20.5.170">
    <property type="match status" value="1"/>
</dbReference>
<dbReference type="EMBL" id="GECU01031278">
    <property type="protein sequence ID" value="JAS76428.1"/>
    <property type="molecule type" value="Transcribed_RNA"/>
</dbReference>
<organism evidence="3">
    <name type="scientific">Homalodisca liturata</name>
    <dbReference type="NCBI Taxonomy" id="320908"/>
    <lineage>
        <taxon>Eukaryota</taxon>
        <taxon>Metazoa</taxon>
        <taxon>Ecdysozoa</taxon>
        <taxon>Arthropoda</taxon>
        <taxon>Hexapoda</taxon>
        <taxon>Insecta</taxon>
        <taxon>Pterygota</taxon>
        <taxon>Neoptera</taxon>
        <taxon>Paraneoptera</taxon>
        <taxon>Hemiptera</taxon>
        <taxon>Auchenorrhyncha</taxon>
        <taxon>Membracoidea</taxon>
        <taxon>Cicadellidae</taxon>
        <taxon>Cicadellinae</taxon>
        <taxon>Proconiini</taxon>
        <taxon>Homalodisca</taxon>
    </lineage>
</organism>
<dbReference type="SUPFAM" id="SSF57959">
    <property type="entry name" value="Leucine zipper domain"/>
    <property type="match status" value="1"/>
</dbReference>
<evidence type="ECO:0000259" key="2">
    <source>
        <dbReference type="PROSITE" id="PS50217"/>
    </source>
</evidence>
<evidence type="ECO:0000313" key="3">
    <source>
        <dbReference type="EMBL" id="JAS76428.1"/>
    </source>
</evidence>